<evidence type="ECO:0000313" key="8">
    <source>
        <dbReference type="EMBL" id="GAA4790200.1"/>
    </source>
</evidence>
<dbReference type="Proteomes" id="UP001500187">
    <property type="component" value="Unassembled WGS sequence"/>
</dbReference>
<feature type="binding site" evidence="6">
    <location>
        <begin position="203"/>
        <end position="207"/>
    </location>
    <ligand>
        <name>AMP</name>
        <dbReference type="ChEBI" id="CHEBI:456215"/>
    </ligand>
</feature>
<dbReference type="PROSITE" id="PS01050">
    <property type="entry name" value="YJEF_C_2"/>
    <property type="match status" value="1"/>
</dbReference>
<dbReference type="Gene3D" id="3.40.1190.20">
    <property type="match status" value="1"/>
</dbReference>
<feature type="binding site" evidence="6">
    <location>
        <position position="233"/>
    </location>
    <ligand>
        <name>AMP</name>
        <dbReference type="ChEBI" id="CHEBI:456215"/>
    </ligand>
</feature>
<keyword evidence="1 6" id="KW-0547">Nucleotide-binding</keyword>
<comment type="similarity">
    <text evidence="6">Belongs to the NnrD/CARKD family.</text>
</comment>
<feature type="binding site" evidence="6">
    <location>
        <position position="234"/>
    </location>
    <ligand>
        <name>(6S)-NADPHX</name>
        <dbReference type="ChEBI" id="CHEBI:64076"/>
    </ligand>
</feature>
<keyword evidence="4 6" id="KW-0520">NAD</keyword>
<comment type="catalytic activity">
    <reaction evidence="6">
        <text>(6S)-NADPHX + ADP = AMP + phosphate + NADPH + H(+)</text>
        <dbReference type="Rhea" id="RHEA:32235"/>
        <dbReference type="ChEBI" id="CHEBI:15378"/>
        <dbReference type="ChEBI" id="CHEBI:43474"/>
        <dbReference type="ChEBI" id="CHEBI:57783"/>
        <dbReference type="ChEBI" id="CHEBI:64076"/>
        <dbReference type="ChEBI" id="CHEBI:456215"/>
        <dbReference type="ChEBI" id="CHEBI:456216"/>
        <dbReference type="EC" id="4.2.1.136"/>
    </reaction>
</comment>
<comment type="caution">
    <text evidence="8">The sequence shown here is derived from an EMBL/GenBank/DDBJ whole genome shotgun (WGS) entry which is preliminary data.</text>
</comment>
<dbReference type="PANTHER" id="PTHR12592:SF0">
    <property type="entry name" value="ATP-DEPENDENT (S)-NAD(P)H-HYDRATE DEHYDRATASE"/>
    <property type="match status" value="1"/>
</dbReference>
<feature type="binding site" evidence="6">
    <location>
        <position position="48"/>
    </location>
    <ligand>
        <name>(6S)-NADPHX</name>
        <dbReference type="ChEBI" id="CHEBI:64076"/>
    </ligand>
</feature>
<protein>
    <recommendedName>
        <fullName evidence="6">ADP-dependent (S)-NAD(P)H-hydrate dehydratase</fullName>
        <ecNumber evidence="6">4.2.1.136</ecNumber>
    </recommendedName>
    <alternativeName>
        <fullName evidence="6">ADP-dependent NAD(P)HX dehydratase</fullName>
    </alternativeName>
</protein>
<comment type="catalytic activity">
    <reaction evidence="6">
        <text>(6S)-NADHX + ADP = AMP + phosphate + NADH + H(+)</text>
        <dbReference type="Rhea" id="RHEA:32223"/>
        <dbReference type="ChEBI" id="CHEBI:15378"/>
        <dbReference type="ChEBI" id="CHEBI:43474"/>
        <dbReference type="ChEBI" id="CHEBI:57945"/>
        <dbReference type="ChEBI" id="CHEBI:64074"/>
        <dbReference type="ChEBI" id="CHEBI:456215"/>
        <dbReference type="ChEBI" id="CHEBI:456216"/>
        <dbReference type="EC" id="4.2.1.136"/>
    </reaction>
</comment>
<sequence>MSLENSPTVRAFDAGQLPALLKAPGEKSHKYTRGVLGVLTGSEDYPGAALMSVRAAVNTGVGMVRFVGTSQLNFLINLSVPEAVCSTGDPLELRVDAWALGSGVSQGSRLEHIRAVLSTETAAVGDAGAVPLAAQLVAGGRILMQQHILTPHAGELADFFTWLLALAPNLFDGAAPERAEIEADPVFWASQAAYLSGATVLLKGGVTHIATSDGKLVLTVESNSPWLATAGSGDTLTGIMGALLAQHQAHHTQPSAPLIYAQLAAAAVTVHGLASDLVHTPGTRGPLPPTEVAQRLPAALAQLLSV</sequence>
<evidence type="ECO:0000256" key="4">
    <source>
        <dbReference type="ARBA" id="ARBA00023027"/>
    </source>
</evidence>
<dbReference type="InterPro" id="IPR017953">
    <property type="entry name" value="Carbohydrate_kinase_pred_CS"/>
</dbReference>
<name>A0ABP9B4R7_9MICC</name>
<evidence type="ECO:0000259" key="7">
    <source>
        <dbReference type="PROSITE" id="PS51383"/>
    </source>
</evidence>
<dbReference type="InterPro" id="IPR029056">
    <property type="entry name" value="Ribokinase-like"/>
</dbReference>
<keyword evidence="9" id="KW-1185">Reference proteome</keyword>
<dbReference type="HAMAP" id="MF_01965">
    <property type="entry name" value="NADHX_dehydratase"/>
    <property type="match status" value="1"/>
</dbReference>
<gene>
    <name evidence="6" type="primary">nnrD</name>
    <name evidence="8" type="ORF">GCM10023352_05230</name>
</gene>
<evidence type="ECO:0000256" key="3">
    <source>
        <dbReference type="ARBA" id="ARBA00022857"/>
    </source>
</evidence>
<comment type="function">
    <text evidence="6">Catalyzes the dehydration of the S-form of NAD(P)HX at the expense of ADP, which is converted to AMP. Together with NAD(P)HX epimerase, which catalyzes the epimerization of the S- and R-forms, the enzyme allows the repair of both epimers of NAD(P)HX, a damaged form of NAD(P)H that is a result of enzymatic or heat-dependent hydration.</text>
</comment>
<dbReference type="InterPro" id="IPR000631">
    <property type="entry name" value="CARKD"/>
</dbReference>
<dbReference type="RefSeq" id="WP_345444380.1">
    <property type="nucleotide sequence ID" value="NZ_BAABKP010000001.1"/>
</dbReference>
<keyword evidence="3 6" id="KW-0521">NADP</keyword>
<organism evidence="8 9">
    <name type="scientific">Rothia endophytica</name>
    <dbReference type="NCBI Taxonomy" id="1324766"/>
    <lineage>
        <taxon>Bacteria</taxon>
        <taxon>Bacillati</taxon>
        <taxon>Actinomycetota</taxon>
        <taxon>Actinomycetes</taxon>
        <taxon>Micrococcales</taxon>
        <taxon>Micrococcaceae</taxon>
        <taxon>Rothia</taxon>
    </lineage>
</organism>
<comment type="subunit">
    <text evidence="6">Homotetramer.</text>
</comment>
<keyword evidence="5 6" id="KW-0456">Lyase</keyword>
<accession>A0ABP9B4R7</accession>
<dbReference type="EMBL" id="BAABKP010000001">
    <property type="protein sequence ID" value="GAA4790200.1"/>
    <property type="molecule type" value="Genomic_DNA"/>
</dbReference>
<evidence type="ECO:0000256" key="6">
    <source>
        <dbReference type="HAMAP-Rule" id="MF_01965"/>
    </source>
</evidence>
<evidence type="ECO:0000256" key="5">
    <source>
        <dbReference type="ARBA" id="ARBA00023239"/>
    </source>
</evidence>
<evidence type="ECO:0000256" key="2">
    <source>
        <dbReference type="ARBA" id="ARBA00022840"/>
    </source>
</evidence>
<evidence type="ECO:0000313" key="9">
    <source>
        <dbReference type="Proteomes" id="UP001500187"/>
    </source>
</evidence>
<feature type="binding site" evidence="6">
    <location>
        <position position="103"/>
    </location>
    <ligand>
        <name>(6S)-NADPHX</name>
        <dbReference type="ChEBI" id="CHEBI:64076"/>
    </ligand>
</feature>
<dbReference type="Pfam" id="PF01256">
    <property type="entry name" value="Carb_kinase"/>
    <property type="match status" value="1"/>
</dbReference>
<dbReference type="SUPFAM" id="SSF53613">
    <property type="entry name" value="Ribokinase-like"/>
    <property type="match status" value="1"/>
</dbReference>
<dbReference type="CDD" id="cd01171">
    <property type="entry name" value="YXKO-related"/>
    <property type="match status" value="1"/>
</dbReference>
<feature type="binding site" evidence="6">
    <location>
        <position position="152"/>
    </location>
    <ligand>
        <name>(6S)-NADPHX</name>
        <dbReference type="ChEBI" id="CHEBI:64076"/>
    </ligand>
</feature>
<comment type="cofactor">
    <cofactor evidence="6">
        <name>Mg(2+)</name>
        <dbReference type="ChEBI" id="CHEBI:18420"/>
    </cofactor>
</comment>
<feature type="domain" description="YjeF C-terminal" evidence="7">
    <location>
        <begin position="13"/>
        <end position="303"/>
    </location>
</feature>
<reference evidence="9" key="1">
    <citation type="journal article" date="2019" name="Int. J. Syst. Evol. Microbiol.">
        <title>The Global Catalogue of Microorganisms (GCM) 10K type strain sequencing project: providing services to taxonomists for standard genome sequencing and annotation.</title>
        <authorList>
            <consortium name="The Broad Institute Genomics Platform"/>
            <consortium name="The Broad Institute Genome Sequencing Center for Infectious Disease"/>
            <person name="Wu L."/>
            <person name="Ma J."/>
        </authorList>
    </citation>
    <scope>NUCLEOTIDE SEQUENCE [LARGE SCALE GENOMIC DNA]</scope>
    <source>
        <strain evidence="9">JCM 18541</strain>
    </source>
</reference>
<dbReference type="EC" id="4.2.1.136" evidence="6"/>
<evidence type="ECO:0000256" key="1">
    <source>
        <dbReference type="ARBA" id="ARBA00022741"/>
    </source>
</evidence>
<dbReference type="PROSITE" id="PS51383">
    <property type="entry name" value="YJEF_C_3"/>
    <property type="match status" value="1"/>
</dbReference>
<proteinExistence type="inferred from homology"/>
<dbReference type="PANTHER" id="PTHR12592">
    <property type="entry name" value="ATP-DEPENDENT (S)-NAD(P)H-HYDRATE DEHYDRATASE FAMILY MEMBER"/>
    <property type="match status" value="1"/>
</dbReference>
<keyword evidence="2 6" id="KW-0067">ATP-binding</keyword>